<dbReference type="InterPro" id="IPR006558">
    <property type="entry name" value="LamG-like"/>
</dbReference>
<keyword evidence="4" id="KW-0964">Secreted</keyword>
<dbReference type="SMART" id="SM00710">
    <property type="entry name" value="PbH1"/>
    <property type="match status" value="18"/>
</dbReference>
<dbReference type="SUPFAM" id="SSF51126">
    <property type="entry name" value="Pectin lyase-like"/>
    <property type="match status" value="2"/>
</dbReference>
<name>A0A381TZ91_9ZZZZ</name>
<dbReference type="Pfam" id="PF07581">
    <property type="entry name" value="Glug"/>
    <property type="match status" value="1"/>
</dbReference>
<evidence type="ECO:0000256" key="4">
    <source>
        <dbReference type="ARBA" id="ARBA00022525"/>
    </source>
</evidence>
<dbReference type="Pfam" id="PF13385">
    <property type="entry name" value="Laminin_G_3"/>
    <property type="match status" value="3"/>
</dbReference>
<dbReference type="SUPFAM" id="SSF52058">
    <property type="entry name" value="L domain-like"/>
    <property type="match status" value="1"/>
</dbReference>
<dbReference type="InterPro" id="IPR044048">
    <property type="entry name" value="Big_12"/>
</dbReference>
<keyword evidence="8" id="KW-0472">Membrane</keyword>
<dbReference type="GO" id="GO:0005576">
    <property type="term" value="C:extracellular region"/>
    <property type="evidence" value="ECO:0007669"/>
    <property type="project" value="UniProtKB-SubCell"/>
</dbReference>
<feature type="non-terminal residue" evidence="12">
    <location>
        <position position="1"/>
    </location>
</feature>
<dbReference type="SUPFAM" id="SSF49899">
    <property type="entry name" value="Concanavalin A-like lectins/glucanases"/>
    <property type="match status" value="3"/>
</dbReference>
<evidence type="ECO:0000313" key="12">
    <source>
        <dbReference type="EMBL" id="SVA21325.1"/>
    </source>
</evidence>
<keyword evidence="9" id="KW-1015">Disulfide bond</keyword>
<dbReference type="Gene3D" id="2.60.120.200">
    <property type="match status" value="3"/>
</dbReference>
<comment type="subcellular location">
    <subcellularLocation>
        <location evidence="1">Cell envelope</location>
    </subcellularLocation>
    <subcellularLocation>
        <location evidence="2">Cell outer membrane</location>
    </subcellularLocation>
    <subcellularLocation>
        <location evidence="3">Secreted</location>
    </subcellularLocation>
</comment>
<keyword evidence="5" id="KW-0433">Leucine-rich repeat</keyword>
<dbReference type="PANTHER" id="PTHR47566">
    <property type="match status" value="1"/>
</dbReference>
<evidence type="ECO:0000256" key="1">
    <source>
        <dbReference type="ARBA" id="ARBA00004196"/>
    </source>
</evidence>
<reference evidence="12" key="1">
    <citation type="submission" date="2018-05" db="EMBL/GenBank/DDBJ databases">
        <authorList>
            <person name="Lanie J.A."/>
            <person name="Ng W.-L."/>
            <person name="Kazmierczak K.M."/>
            <person name="Andrzejewski T.M."/>
            <person name="Davidsen T.M."/>
            <person name="Wayne K.J."/>
            <person name="Tettelin H."/>
            <person name="Glass J.I."/>
            <person name="Rusch D."/>
            <person name="Podicherti R."/>
            <person name="Tsui H.-C.T."/>
            <person name="Winkler M.E."/>
        </authorList>
    </citation>
    <scope>NUCLEOTIDE SEQUENCE</scope>
</reference>
<dbReference type="InterPro" id="IPR052574">
    <property type="entry name" value="CDIRP"/>
</dbReference>
<dbReference type="Gene3D" id="2.160.20.10">
    <property type="entry name" value="Single-stranded right-handed beta-helix, Pectin lyase-like"/>
    <property type="match status" value="3"/>
</dbReference>
<sequence>NQLTSLDVSANTALTFLNCHSNQLTSLDVSSNTALTALYCNYNQLTSLDVSSNTALTDLYCNYNQLTSLDVSNNTALTYLWFNHNQLTSLDVSNNTSLTQLRCNHNELTMLDVSANTALTYLWINYNQFTYLNMKNGVTDALTTFYVTNNSLTCIEVNAEDIDYATENWTYENGNIDEGVTFQEIGCQTINIPADYSTIQAGIDAAYEGATVLVAAGTYVENIVWPGNTNGIKLIGEDRETTIIDGGAQGKVIAINSSAIDTSTLISGFTITNGVALESGNGGGIFCTYSSPRMVNLTISGNTAGFGGGIWFNHAGFESPSLVNVMISDNHADNSGGGVYCDNSDPSFENVTISGNSATGTSHPKGGGIYCLHSDPSFENVTISGNHADWDGGGVYCSHVSSPSFENVTISGNSTSGKGAGVYCDHSDLSFENVTISGNVASTGGGGVALENSESSFENVTISDNVANTGAGGVHCISMSFPIFENVTITGNSSTLEEIGGLYIGSSNPILLNSILWGNSPEEYGSVWGTFTATYSDIKGGWEGEGNIDVDPLFCNSDSSDFTLSSNSYCLGAGENGANMGVLGVGCEGENGCTDPISEDYNPEANQDDGSCTYPDNGDYSLSFDGTNDYVDVGTAIAFENTAFTISLWLKAGSNPSARGGIAGKYRHNGGTPDLRGWSLNSETDGKVQIRLRKDGNNYWFHTTDTTDWFNNTYHHLTLVYENDGTAALIYQDGILVSTTSYNTWGDALSGISDPSIPTTIGRNIDASGNSGDNHNYFDGLIDEVAIWNRSLSEAEMPDYNSGSENLDLDGLVAHYKFNAGSSSTLYDHSGNQNHGTINGATWSEDALVPGCTDTLATNYNPEANHDDGSCEYLGNYSLSFDGEFDYVSLGGSNVTKPCTAELWVKRRDNPGFQVLLDQPNSFSLRLEQWAAGKKVGYSKASGYDTHFDYIAPLEEWVHLAVVTTTDSTTYSDDPATLLFVNGSYHSKNNNINFKVPLTTIGKNSGVNTLNATLDELRVWSVARTEAQIADNMWVEMDGNETGLEAYYKMNDGTDTTLTDHSANANHHGTIYGPSWSADVPLSMTISAAEVVDGFTSNDATLTLTFTSSGATTDFAEDDITVSNGALSNFLPTSSTVYTAIFTPNAEGAATIDVASGTFTDGAGNNNFAAVQFNWSYDPDAPFGTGSEADPYQIATLDDLNWITQNSGQWNAYYIQTADIDASSTSSWDSGSGFTPIGNGTTKFTGLYDGSGFTISGLTINRPEISQVGLFGSTTNGATIQNLGLTNVSIVGLDNVGALLGFNRYDNQSIIRNCYSTGTVSGVDWVGGLVGRIYTIDVMNSYSTCNVTGNEDYVGGLGGQIRDNSTVSNCYSTGTVIGGSGVGGLAGNIHHSSTTISNCYSTGSVTGTGTFGGFVGSRTASAIVSNCFWDTETSGQESSVVGTGKTTAEMKTVTTFTDAGWDFEFETENGTDSYWDMDLSGAINSGYSFLSWQNGDAVSIVPGCTDPCYANYYADAEIDIGSCDNFIGCPENGDFSLNFDGDEDYVDLGSIDSSNVISLANSNGSVSAWIYCTDVNGPDNYKRIIEKSDQSNAGNGYGMWLSTAGIIQAQINQSTMINSISPLSDSTWYHVVWTWDGTNYKIYIDGSEDISEPVTVLPPVNTANMRIGAWNHTTGRDWKGEIDEVAIWNEALTATEITALHNFHTPLDAASNSGNYQSSSNLQGYWKFNEDSDILYDHTGNQNHGTINGATWVENMYGCTDPTAGNYDPDAEFDDGACYDGPTWYVSTAGSDNTGNGSEATPLGSIQLAIDFTSEGDTVLVAAGTYVENINYNGKNISIIGENRETTIIDGNQSESVVKFISGEDSTAVLESFTITNGAAETGGGIQINNSSPSLYDLTVSQNTASGSGGGIWCKNNSNPTLKNSSVVNNSAAIHGGGIRCWVYSNMKLENVVIADNTASEKGGGLHCRASSPTLIGVTIINNTAGDVAGGIYLRDNSNPILNNSIIWENAPQNIYFTTDNSPNNITITYSDLQGGQDGIVTNDNGIVTWGDGNIDVDPMFVDSANGNYHLLAFSQCINAGDPATIDSDGTVADIGAYSYFNSYFGPTWYISEAGNDTI</sequence>
<dbReference type="Pfam" id="PF02415">
    <property type="entry name" value="Chlam_PMP"/>
    <property type="match status" value="1"/>
</dbReference>
<keyword evidence="10" id="KW-0998">Cell outer membrane</keyword>
<dbReference type="InterPro" id="IPR011493">
    <property type="entry name" value="GLUG"/>
</dbReference>
<dbReference type="Gene3D" id="2.160.20.110">
    <property type="match status" value="1"/>
</dbReference>
<accession>A0A381TZ91</accession>
<dbReference type="InterPro" id="IPR013320">
    <property type="entry name" value="ConA-like_dom_sf"/>
</dbReference>
<keyword evidence="6" id="KW-0732">Signal</keyword>
<dbReference type="PANTHER" id="PTHR47566:SF1">
    <property type="entry name" value="PROTEIN NUD1"/>
    <property type="match status" value="1"/>
</dbReference>
<dbReference type="InterPro" id="IPR012334">
    <property type="entry name" value="Pectin_lyas_fold"/>
</dbReference>
<evidence type="ECO:0000256" key="9">
    <source>
        <dbReference type="ARBA" id="ARBA00023157"/>
    </source>
</evidence>
<dbReference type="InterPro" id="IPR011050">
    <property type="entry name" value="Pectin_lyase_fold/virulence"/>
</dbReference>
<feature type="non-terminal residue" evidence="12">
    <location>
        <position position="2119"/>
    </location>
</feature>
<organism evidence="12">
    <name type="scientific">marine metagenome</name>
    <dbReference type="NCBI Taxonomy" id="408172"/>
    <lineage>
        <taxon>unclassified sequences</taxon>
        <taxon>metagenomes</taxon>
        <taxon>ecological metagenomes</taxon>
    </lineage>
</organism>
<evidence type="ECO:0000256" key="3">
    <source>
        <dbReference type="ARBA" id="ARBA00004613"/>
    </source>
</evidence>
<dbReference type="InterPro" id="IPR032675">
    <property type="entry name" value="LRR_dom_sf"/>
</dbReference>
<evidence type="ECO:0000256" key="8">
    <source>
        <dbReference type="ARBA" id="ARBA00023136"/>
    </source>
</evidence>
<dbReference type="EMBL" id="UINC01005437">
    <property type="protein sequence ID" value="SVA21325.1"/>
    <property type="molecule type" value="Genomic_DNA"/>
</dbReference>
<keyword evidence="7" id="KW-0677">Repeat</keyword>
<dbReference type="SMART" id="SM00560">
    <property type="entry name" value="LamGL"/>
    <property type="match status" value="2"/>
</dbReference>
<feature type="domain" description="LamG-like jellyroll fold" evidence="11">
    <location>
        <begin position="642"/>
        <end position="795"/>
    </location>
</feature>
<gene>
    <name evidence="12" type="ORF">METZ01_LOCUS74179</name>
</gene>
<dbReference type="Gene3D" id="3.80.10.10">
    <property type="entry name" value="Ribonuclease Inhibitor"/>
    <property type="match status" value="1"/>
</dbReference>
<dbReference type="InterPro" id="IPR003368">
    <property type="entry name" value="POMP_repeat"/>
</dbReference>
<evidence type="ECO:0000256" key="5">
    <source>
        <dbReference type="ARBA" id="ARBA00022614"/>
    </source>
</evidence>
<dbReference type="GO" id="GO:0035591">
    <property type="term" value="F:signaling adaptor activity"/>
    <property type="evidence" value="ECO:0007669"/>
    <property type="project" value="TreeGrafter"/>
</dbReference>
<dbReference type="GO" id="GO:0009279">
    <property type="term" value="C:cell outer membrane"/>
    <property type="evidence" value="ECO:0007669"/>
    <property type="project" value="UniProtKB-SubCell"/>
</dbReference>
<dbReference type="InterPro" id="IPR006626">
    <property type="entry name" value="PbH1"/>
</dbReference>
<dbReference type="Pfam" id="PF05048">
    <property type="entry name" value="NosD"/>
    <property type="match status" value="1"/>
</dbReference>
<evidence type="ECO:0000256" key="10">
    <source>
        <dbReference type="ARBA" id="ARBA00023237"/>
    </source>
</evidence>
<dbReference type="InterPro" id="IPR007742">
    <property type="entry name" value="NosD_dom"/>
</dbReference>
<evidence type="ECO:0000259" key="11">
    <source>
        <dbReference type="SMART" id="SM00560"/>
    </source>
</evidence>
<evidence type="ECO:0000256" key="7">
    <source>
        <dbReference type="ARBA" id="ARBA00022737"/>
    </source>
</evidence>
<proteinExistence type="predicted"/>
<evidence type="ECO:0000256" key="6">
    <source>
        <dbReference type="ARBA" id="ARBA00022729"/>
    </source>
</evidence>
<feature type="domain" description="LamG-like jellyroll fold" evidence="11">
    <location>
        <begin position="1565"/>
        <end position="1695"/>
    </location>
</feature>
<dbReference type="Pfam" id="PF19078">
    <property type="entry name" value="Big_12"/>
    <property type="match status" value="1"/>
</dbReference>
<protein>
    <recommendedName>
        <fullName evidence="11">LamG-like jellyroll fold domain-containing protein</fullName>
    </recommendedName>
</protein>
<evidence type="ECO:0000256" key="2">
    <source>
        <dbReference type="ARBA" id="ARBA00004442"/>
    </source>
</evidence>